<dbReference type="Proteomes" id="UP001055439">
    <property type="component" value="Chromosome 4"/>
</dbReference>
<dbReference type="GO" id="GO:0016747">
    <property type="term" value="F:acyltransferase activity, transferring groups other than amino-acyl groups"/>
    <property type="evidence" value="ECO:0007669"/>
    <property type="project" value="UniProtKB-ARBA"/>
</dbReference>
<accession>A0A9E7JXL9</accession>
<keyword evidence="2 3" id="KW-0012">Acyltransferase</keyword>
<dbReference type="InterPro" id="IPR051504">
    <property type="entry name" value="Plant_metabolite_acyltrans"/>
</dbReference>
<keyword evidence="1" id="KW-0808">Transferase</keyword>
<dbReference type="Gene3D" id="3.30.559.10">
    <property type="entry name" value="Chloramphenicol acetyltransferase-like domain"/>
    <property type="match status" value="2"/>
</dbReference>
<dbReference type="Pfam" id="PF02458">
    <property type="entry name" value="Transferase"/>
    <property type="match status" value="1"/>
</dbReference>
<dbReference type="PANTHER" id="PTHR31625">
    <property type="match status" value="1"/>
</dbReference>
<dbReference type="OrthoDB" id="694216at2759"/>
<name>A0A9E7JXL9_9LILI</name>
<reference evidence="3" key="1">
    <citation type="submission" date="2022-05" db="EMBL/GenBank/DDBJ databases">
        <title>The Musa troglodytarum L. genome provides insights into the mechanism of non-climacteric behaviour and enrichment of carotenoids.</title>
        <authorList>
            <person name="Wang J."/>
        </authorList>
    </citation>
    <scope>NUCLEOTIDE SEQUENCE</scope>
    <source>
        <tissue evidence="3">Leaf</tissue>
    </source>
</reference>
<evidence type="ECO:0000313" key="3">
    <source>
        <dbReference type="EMBL" id="URD97425.1"/>
    </source>
</evidence>
<evidence type="ECO:0000256" key="2">
    <source>
        <dbReference type="ARBA" id="ARBA00023315"/>
    </source>
</evidence>
<proteinExistence type="predicted"/>
<evidence type="ECO:0000256" key="1">
    <source>
        <dbReference type="ARBA" id="ARBA00022679"/>
    </source>
</evidence>
<dbReference type="InterPro" id="IPR023213">
    <property type="entry name" value="CAT-like_dom_sf"/>
</dbReference>
<dbReference type="EMBL" id="CP097506">
    <property type="protein sequence ID" value="URD97425.1"/>
    <property type="molecule type" value="Genomic_DNA"/>
</dbReference>
<dbReference type="AlphaFoldDB" id="A0A9E7JXL9"/>
<organism evidence="3 4">
    <name type="scientific">Musa troglodytarum</name>
    <name type="common">fe'i banana</name>
    <dbReference type="NCBI Taxonomy" id="320322"/>
    <lineage>
        <taxon>Eukaryota</taxon>
        <taxon>Viridiplantae</taxon>
        <taxon>Streptophyta</taxon>
        <taxon>Embryophyta</taxon>
        <taxon>Tracheophyta</taxon>
        <taxon>Spermatophyta</taxon>
        <taxon>Magnoliopsida</taxon>
        <taxon>Liliopsida</taxon>
        <taxon>Zingiberales</taxon>
        <taxon>Musaceae</taxon>
        <taxon>Musa</taxon>
    </lineage>
</organism>
<protein>
    <submittedName>
        <fullName evidence="3">Anthocyanin 5-aromatic acyltransferase</fullName>
    </submittedName>
</protein>
<keyword evidence="4" id="KW-1185">Reference proteome</keyword>
<evidence type="ECO:0000313" key="4">
    <source>
        <dbReference type="Proteomes" id="UP001055439"/>
    </source>
</evidence>
<gene>
    <name evidence="3" type="ORF">MUK42_36208</name>
</gene>
<sequence>MSRLLFLVPKLGSSRPTPGRSWPCRRPCFPGSGVAISVAVHHSASDGSSSVHFVAPRASACRSGGSVPVVPPPPVIDRSFVSNPRGLYSIYTDRIGRLLRDAAPSSTQGDTTADVINRGQIKRLKQLGLAKIEEGKTESFHCSTIVVYAYVWPCLVRAQGVDSDRTAHLAFAVDCRGRRSLPLPAGYFGSYVGSCYVEVRSGDTAGGDDDGLLAACEATGRTIERLEEGLFDGAERWSEKMLYVLANRAMNVAGSPKLKVYGVDFGWRGPEKVEMTSIRTTGATSLAESPEGEEDGVEIGFVLPKNEAIASGTHFSRVDPFARYFVTRASRNGHCGAMPIKHWWKNLMVLLVMMLLPLRDAHRRACIGYPSFLRGLTFLPRPQKEESDISHATIILS</sequence>